<proteinExistence type="predicted"/>
<evidence type="ECO:0000256" key="12">
    <source>
        <dbReference type="SAM" id="Phobius"/>
    </source>
</evidence>
<dbReference type="PROSITE" id="PS50268">
    <property type="entry name" value="CADHERIN_2"/>
    <property type="match status" value="3"/>
</dbReference>
<dbReference type="InterPro" id="IPR050174">
    <property type="entry name" value="Protocadherin/Cadherin-CA"/>
</dbReference>
<evidence type="ECO:0000256" key="10">
    <source>
        <dbReference type="ARBA" id="ARBA00023180"/>
    </source>
</evidence>
<keyword evidence="2" id="KW-1003">Cell membrane</keyword>
<dbReference type="GO" id="GO:0005509">
    <property type="term" value="F:calcium ion binding"/>
    <property type="evidence" value="ECO:0007669"/>
    <property type="project" value="UniProtKB-UniRule"/>
</dbReference>
<evidence type="ECO:0000256" key="5">
    <source>
        <dbReference type="ARBA" id="ARBA00022737"/>
    </source>
</evidence>
<organism evidence="14 15">
    <name type="scientific">Neogobius melanostomus</name>
    <name type="common">round goby</name>
    <dbReference type="NCBI Taxonomy" id="47308"/>
    <lineage>
        <taxon>Eukaryota</taxon>
        <taxon>Metazoa</taxon>
        <taxon>Chordata</taxon>
        <taxon>Craniata</taxon>
        <taxon>Vertebrata</taxon>
        <taxon>Euteleostomi</taxon>
        <taxon>Actinopterygii</taxon>
        <taxon>Neopterygii</taxon>
        <taxon>Teleostei</taxon>
        <taxon>Neoteleostei</taxon>
        <taxon>Acanthomorphata</taxon>
        <taxon>Gobiaria</taxon>
        <taxon>Gobiiformes</taxon>
        <taxon>Gobioidei</taxon>
        <taxon>Gobiidae</taxon>
        <taxon>Benthophilinae</taxon>
        <taxon>Neogobiini</taxon>
        <taxon>Neogobius</taxon>
    </lineage>
</organism>
<dbReference type="PROSITE" id="PS00232">
    <property type="entry name" value="CADHERIN_1"/>
    <property type="match status" value="2"/>
</dbReference>
<dbReference type="SUPFAM" id="SSF49313">
    <property type="entry name" value="Cadherin-like"/>
    <property type="match status" value="3"/>
</dbReference>
<evidence type="ECO:0000256" key="7">
    <source>
        <dbReference type="ARBA" id="ARBA00022889"/>
    </source>
</evidence>
<keyword evidence="9 12" id="KW-0472">Membrane</keyword>
<dbReference type="InterPro" id="IPR020894">
    <property type="entry name" value="Cadherin_CS"/>
</dbReference>
<reference evidence="14" key="2">
    <citation type="submission" date="2025-09" db="UniProtKB">
        <authorList>
            <consortium name="Ensembl"/>
        </authorList>
    </citation>
    <scope>IDENTIFICATION</scope>
</reference>
<accession>A0A8C6V0I1</accession>
<dbReference type="Gene3D" id="2.60.40.60">
    <property type="entry name" value="Cadherins"/>
    <property type="match status" value="3"/>
</dbReference>
<name>A0A8C6V0I1_9GOBI</name>
<evidence type="ECO:0000259" key="13">
    <source>
        <dbReference type="PROSITE" id="PS50268"/>
    </source>
</evidence>
<dbReference type="PRINTS" id="PR00205">
    <property type="entry name" value="CADHERIN"/>
</dbReference>
<evidence type="ECO:0000256" key="1">
    <source>
        <dbReference type="ARBA" id="ARBA00004251"/>
    </source>
</evidence>
<dbReference type="SMART" id="SM00112">
    <property type="entry name" value="CA"/>
    <property type="match status" value="3"/>
</dbReference>
<feature type="domain" description="Cadherin" evidence="13">
    <location>
        <begin position="198"/>
        <end position="295"/>
    </location>
</feature>
<keyword evidence="10" id="KW-0325">Glycoprotein</keyword>
<feature type="transmembrane region" description="Helical" evidence="12">
    <location>
        <begin position="308"/>
        <end position="333"/>
    </location>
</feature>
<dbReference type="FunFam" id="2.60.40.60:FF:000001">
    <property type="entry name" value="Protocadherin alpha 2"/>
    <property type="match status" value="1"/>
</dbReference>
<dbReference type="Pfam" id="PF16492">
    <property type="entry name" value="Cadherin_C_2"/>
    <property type="match status" value="1"/>
</dbReference>
<reference evidence="14" key="1">
    <citation type="submission" date="2025-08" db="UniProtKB">
        <authorList>
            <consortium name="Ensembl"/>
        </authorList>
    </citation>
    <scope>IDENTIFICATION</scope>
</reference>
<feature type="domain" description="Cadherin" evidence="13">
    <location>
        <begin position="13"/>
        <end position="73"/>
    </location>
</feature>
<keyword evidence="15" id="KW-1185">Reference proteome</keyword>
<feature type="domain" description="Cadherin" evidence="13">
    <location>
        <begin position="74"/>
        <end position="183"/>
    </location>
</feature>
<keyword evidence="3 12" id="KW-0812">Transmembrane</keyword>
<evidence type="ECO:0000313" key="15">
    <source>
        <dbReference type="Proteomes" id="UP000694523"/>
    </source>
</evidence>
<dbReference type="PANTHER" id="PTHR24028">
    <property type="entry name" value="CADHERIN-87A"/>
    <property type="match status" value="1"/>
</dbReference>
<keyword evidence="5" id="KW-0677">Repeat</keyword>
<evidence type="ECO:0000256" key="8">
    <source>
        <dbReference type="ARBA" id="ARBA00022989"/>
    </source>
</evidence>
<evidence type="ECO:0000256" key="9">
    <source>
        <dbReference type="ARBA" id="ARBA00023136"/>
    </source>
</evidence>
<dbReference type="Proteomes" id="UP000694523">
    <property type="component" value="Unplaced"/>
</dbReference>
<evidence type="ECO:0000256" key="4">
    <source>
        <dbReference type="ARBA" id="ARBA00022729"/>
    </source>
</evidence>
<keyword evidence="6 11" id="KW-0106">Calcium</keyword>
<dbReference type="CDD" id="cd11304">
    <property type="entry name" value="Cadherin_repeat"/>
    <property type="match status" value="3"/>
</dbReference>
<protein>
    <recommendedName>
        <fullName evidence="13">Cadherin domain-containing protein</fullName>
    </recommendedName>
</protein>
<keyword evidence="4" id="KW-0732">Signal</keyword>
<dbReference type="InterPro" id="IPR015919">
    <property type="entry name" value="Cadherin-like_sf"/>
</dbReference>
<evidence type="ECO:0000256" key="2">
    <source>
        <dbReference type="ARBA" id="ARBA00022475"/>
    </source>
</evidence>
<dbReference type="Pfam" id="PF00028">
    <property type="entry name" value="Cadherin"/>
    <property type="match status" value="3"/>
</dbReference>
<dbReference type="AlphaFoldDB" id="A0A8C6V0I1"/>
<dbReference type="GO" id="GO:0009653">
    <property type="term" value="P:anatomical structure morphogenesis"/>
    <property type="evidence" value="ECO:0007669"/>
    <property type="project" value="UniProtKB-ARBA"/>
</dbReference>
<evidence type="ECO:0000313" key="14">
    <source>
        <dbReference type="Ensembl" id="ENSNMLP00000043433.1"/>
    </source>
</evidence>
<keyword evidence="7" id="KW-0130">Cell adhesion</keyword>
<evidence type="ECO:0000256" key="3">
    <source>
        <dbReference type="ARBA" id="ARBA00022692"/>
    </source>
</evidence>
<dbReference type="FunFam" id="2.60.40.60:FF:000004">
    <property type="entry name" value="Protocadherin 1 gamma 2"/>
    <property type="match status" value="1"/>
</dbReference>
<dbReference type="InterPro" id="IPR002126">
    <property type="entry name" value="Cadherin-like_dom"/>
</dbReference>
<dbReference type="GO" id="GO:0005886">
    <property type="term" value="C:plasma membrane"/>
    <property type="evidence" value="ECO:0007669"/>
    <property type="project" value="UniProtKB-SubCell"/>
</dbReference>
<evidence type="ECO:0000256" key="6">
    <source>
        <dbReference type="ARBA" id="ARBA00022837"/>
    </source>
</evidence>
<keyword evidence="8 12" id="KW-1133">Transmembrane helix</keyword>
<feature type="transmembrane region" description="Helical" evidence="12">
    <location>
        <begin position="394"/>
        <end position="411"/>
    </location>
</feature>
<dbReference type="PANTHER" id="PTHR24028:SF296">
    <property type="entry name" value="PROTOCADHERIN 1 GAMMA 11 PRECURSOR-RELATED"/>
    <property type="match status" value="1"/>
</dbReference>
<sequence>MVIHCVINKNIPFAITTTTNNLYNIITDSELDRERDSQYNITVTCSDEGVPSLSSSVTLSLHISDVNDNAPVFDRSSYESYIVENNSPGLSIFTVKATDSDWSQNARVSYILEDSSVNGVPVSSYVSVSADSGVIHAVRSFDYEQIKDFQFCVKAQDGGSPPLSSNVTVKILVQDQNDNGPQVLYPVQTGGSLVAEMVPRSADVGYLVTKVVAVDVDSGQNAWLSYKLQKAADRALFEVGLQNGEIRTIRQVTDKDAVKQRLAVIVEDNGQPSRSATVIVNVVVADSFPEVMSEFTDFSHDKEYNDNLTFYLVLALAVVSFLFITCVVVIISVKIYRWRQSRVLYHSNLPVIPYYPPRYSDTLGTATLPHVYNYDTCRTTDSRKSDCKFGRRKISLFSMFIFVCCIFNLNIQQI</sequence>
<dbReference type="GO" id="GO:0007156">
    <property type="term" value="P:homophilic cell adhesion via plasma membrane adhesion molecules"/>
    <property type="evidence" value="ECO:0007669"/>
    <property type="project" value="InterPro"/>
</dbReference>
<dbReference type="InterPro" id="IPR032455">
    <property type="entry name" value="Cadherin_C"/>
</dbReference>
<evidence type="ECO:0000256" key="11">
    <source>
        <dbReference type="PROSITE-ProRule" id="PRU00043"/>
    </source>
</evidence>
<comment type="subcellular location">
    <subcellularLocation>
        <location evidence="1">Cell membrane</location>
        <topology evidence="1">Single-pass type I membrane protein</topology>
    </subcellularLocation>
</comment>
<dbReference type="Ensembl" id="ENSNMLT00000048218.1">
    <property type="protein sequence ID" value="ENSNMLP00000043433.1"/>
    <property type="gene ID" value="ENSNMLG00000026345.1"/>
</dbReference>